<dbReference type="InterPro" id="IPR013783">
    <property type="entry name" value="Ig-like_fold"/>
</dbReference>
<reference evidence="3" key="1">
    <citation type="journal article" date="2022" name="bioRxiv">
        <title>Sequencing and chromosome-scale assembly of the giantPleurodeles waltlgenome.</title>
        <authorList>
            <person name="Brown T."/>
            <person name="Elewa A."/>
            <person name="Iarovenko S."/>
            <person name="Subramanian E."/>
            <person name="Araus A.J."/>
            <person name="Petzold A."/>
            <person name="Susuki M."/>
            <person name="Suzuki K.-i.T."/>
            <person name="Hayashi T."/>
            <person name="Toyoda A."/>
            <person name="Oliveira C."/>
            <person name="Osipova E."/>
            <person name="Leigh N.D."/>
            <person name="Simon A."/>
            <person name="Yun M.H."/>
        </authorList>
    </citation>
    <scope>NUCLEOTIDE SEQUENCE</scope>
    <source>
        <strain evidence="3">20211129_DDA</strain>
        <tissue evidence="3">Liver</tissue>
    </source>
</reference>
<proteinExistence type="inferred from homology"/>
<dbReference type="PANTHER" id="PTHR11590:SF50">
    <property type="entry name" value="PROTEIN-GLUTAMINE GAMMA-GLUTAMYLTRANSFERASE 6"/>
    <property type="match status" value="1"/>
</dbReference>
<dbReference type="Gene3D" id="3.90.260.10">
    <property type="entry name" value="Transglutaminase-like"/>
    <property type="match status" value="1"/>
</dbReference>
<sequence>MSSQLKEFNLHLKTNRAEHHTYHYNNPVLIVRRGQTFKITLAFDGDLHPSESIIFTASTGPTSVKPEDSSHSFTLSNSKSTNAWSAFLQSRYSNSLDVVIATPANTVIGHYGLSVLISSERGSVHHPIGKFILLFNPWCSDDDVYMSDEGERNEYVLNDSGILYLGNTKYIDQQGWNYGQFEENVLDICLDILDHNLNYFKDPAKDCSQRGNPIYIGRVVSTMVNCNDDEGVLMGTWSGDYSDGVDPISWSGSVDILRKWHKGGYKPVRYGQCWVFAGVMCTGIPNRPVTNFISAHDTEGNLCVEEYYDISGTVLKKSGDSVWCLRVKQGQLMLPLALCSVPFGSAVTLLAAEREFKEGSKSPVDF</sequence>
<evidence type="ECO:0000256" key="1">
    <source>
        <dbReference type="ARBA" id="ARBA00005968"/>
    </source>
</evidence>
<evidence type="ECO:0000313" key="4">
    <source>
        <dbReference type="Proteomes" id="UP001066276"/>
    </source>
</evidence>
<dbReference type="SUPFAM" id="SSF54001">
    <property type="entry name" value="Cysteine proteinases"/>
    <property type="match status" value="1"/>
</dbReference>
<dbReference type="InterPro" id="IPR001102">
    <property type="entry name" value="Transglutaminase_N"/>
</dbReference>
<comment type="similarity">
    <text evidence="1">Belongs to the transglutaminase superfamily. Transglutaminase family.</text>
</comment>
<keyword evidence="4" id="KW-1185">Reference proteome</keyword>
<dbReference type="InterPro" id="IPR036985">
    <property type="entry name" value="Transglutaminase-like_sf"/>
</dbReference>
<dbReference type="SUPFAM" id="SSF81296">
    <property type="entry name" value="E set domains"/>
    <property type="match status" value="1"/>
</dbReference>
<dbReference type="AlphaFoldDB" id="A0AAV7P9J8"/>
<dbReference type="InterPro" id="IPR050779">
    <property type="entry name" value="Transglutaminase"/>
</dbReference>
<feature type="domain" description="Transglutaminase N-terminal" evidence="2">
    <location>
        <begin position="7"/>
        <end position="117"/>
    </location>
</feature>
<dbReference type="Pfam" id="PF00868">
    <property type="entry name" value="Transglut_N"/>
    <property type="match status" value="1"/>
</dbReference>
<protein>
    <recommendedName>
        <fullName evidence="2">Transglutaminase N-terminal domain-containing protein</fullName>
    </recommendedName>
</protein>
<dbReference type="InterPro" id="IPR038765">
    <property type="entry name" value="Papain-like_cys_pep_sf"/>
</dbReference>
<dbReference type="PANTHER" id="PTHR11590">
    <property type="entry name" value="PROTEIN-GLUTAMINE GAMMA-GLUTAMYLTRANSFERASE"/>
    <property type="match status" value="1"/>
</dbReference>
<name>A0AAV7P9J8_PLEWA</name>
<dbReference type="Gene3D" id="2.60.40.10">
    <property type="entry name" value="Immunoglobulins"/>
    <property type="match status" value="1"/>
</dbReference>
<evidence type="ECO:0000259" key="2">
    <source>
        <dbReference type="Pfam" id="PF00868"/>
    </source>
</evidence>
<comment type="caution">
    <text evidence="3">The sequence shown here is derived from an EMBL/GenBank/DDBJ whole genome shotgun (WGS) entry which is preliminary data.</text>
</comment>
<evidence type="ECO:0000313" key="3">
    <source>
        <dbReference type="EMBL" id="KAJ1123932.1"/>
    </source>
</evidence>
<dbReference type="FunFam" id="2.60.40.10:FF:000278">
    <property type="entry name" value="Protein-glutamine gamma-glutamyltransferase 2"/>
    <property type="match status" value="1"/>
</dbReference>
<dbReference type="GO" id="GO:0003810">
    <property type="term" value="F:protein-glutamine gamma-glutamyltransferase activity"/>
    <property type="evidence" value="ECO:0007669"/>
    <property type="project" value="TreeGrafter"/>
</dbReference>
<organism evidence="3 4">
    <name type="scientific">Pleurodeles waltl</name>
    <name type="common">Iberian ribbed newt</name>
    <dbReference type="NCBI Taxonomy" id="8319"/>
    <lineage>
        <taxon>Eukaryota</taxon>
        <taxon>Metazoa</taxon>
        <taxon>Chordata</taxon>
        <taxon>Craniata</taxon>
        <taxon>Vertebrata</taxon>
        <taxon>Euteleostomi</taxon>
        <taxon>Amphibia</taxon>
        <taxon>Batrachia</taxon>
        <taxon>Caudata</taxon>
        <taxon>Salamandroidea</taxon>
        <taxon>Salamandridae</taxon>
        <taxon>Pleurodelinae</taxon>
        <taxon>Pleurodeles</taxon>
    </lineage>
</organism>
<dbReference type="Proteomes" id="UP001066276">
    <property type="component" value="Chromosome 7"/>
</dbReference>
<gene>
    <name evidence="3" type="ORF">NDU88_002399</name>
</gene>
<dbReference type="InterPro" id="IPR014756">
    <property type="entry name" value="Ig_E-set"/>
</dbReference>
<dbReference type="EMBL" id="JANPWB010000011">
    <property type="protein sequence ID" value="KAJ1123932.1"/>
    <property type="molecule type" value="Genomic_DNA"/>
</dbReference>
<accession>A0AAV7P9J8</accession>